<evidence type="ECO:0000313" key="2">
    <source>
        <dbReference type="EMBL" id="PAV74690.1"/>
    </source>
</evidence>
<protein>
    <submittedName>
        <fullName evidence="2">Uncharacterized protein</fullName>
    </submittedName>
</protein>
<sequence length="86" mass="9207">MCGSLCSLLPARARPRPPPAATTPLSPSAHRPSCNVNSMPPKPVANGCWWTITPTGACHAKSWRSRCSPVPMSRPALTMCTCCAWM</sequence>
<feature type="region of interest" description="Disordered" evidence="1">
    <location>
        <begin position="11"/>
        <end position="34"/>
    </location>
</feature>
<dbReference type="Proteomes" id="UP000218231">
    <property type="component" value="Unassembled WGS sequence"/>
</dbReference>
<comment type="caution">
    <text evidence="2">The sequence shown here is derived from an EMBL/GenBank/DDBJ whole genome shotgun (WGS) entry which is preliminary data.</text>
</comment>
<keyword evidence="3" id="KW-1185">Reference proteome</keyword>
<dbReference type="AlphaFoldDB" id="A0A2A2KLD3"/>
<accession>A0A2A2KLD3</accession>
<name>A0A2A2KLD3_9BILA</name>
<evidence type="ECO:0000256" key="1">
    <source>
        <dbReference type="SAM" id="MobiDB-lite"/>
    </source>
</evidence>
<reference evidence="2 3" key="1">
    <citation type="journal article" date="2017" name="Curr. Biol.">
        <title>Genome architecture and evolution of a unichromosomal asexual nematode.</title>
        <authorList>
            <person name="Fradin H."/>
            <person name="Zegar C."/>
            <person name="Gutwein M."/>
            <person name="Lucas J."/>
            <person name="Kovtun M."/>
            <person name="Corcoran D."/>
            <person name="Baugh L.R."/>
            <person name="Kiontke K."/>
            <person name="Gunsalus K."/>
            <person name="Fitch D.H."/>
            <person name="Piano F."/>
        </authorList>
    </citation>
    <scope>NUCLEOTIDE SEQUENCE [LARGE SCALE GENOMIC DNA]</scope>
    <source>
        <strain evidence="2">PF1309</strain>
    </source>
</reference>
<organism evidence="2 3">
    <name type="scientific">Diploscapter pachys</name>
    <dbReference type="NCBI Taxonomy" id="2018661"/>
    <lineage>
        <taxon>Eukaryota</taxon>
        <taxon>Metazoa</taxon>
        <taxon>Ecdysozoa</taxon>
        <taxon>Nematoda</taxon>
        <taxon>Chromadorea</taxon>
        <taxon>Rhabditida</taxon>
        <taxon>Rhabditina</taxon>
        <taxon>Rhabditomorpha</taxon>
        <taxon>Rhabditoidea</taxon>
        <taxon>Rhabditidae</taxon>
        <taxon>Diploscapter</taxon>
    </lineage>
</organism>
<evidence type="ECO:0000313" key="3">
    <source>
        <dbReference type="Proteomes" id="UP000218231"/>
    </source>
</evidence>
<proteinExistence type="predicted"/>
<gene>
    <name evidence="2" type="ORF">WR25_00469</name>
</gene>
<dbReference type="EMBL" id="LIAE01008296">
    <property type="protein sequence ID" value="PAV74690.1"/>
    <property type="molecule type" value="Genomic_DNA"/>
</dbReference>